<sequence length="377" mass="40169">MARVDKYLLTQLLLVFGFFSLVLVSVYWVNRAVSLFDRLIGDGQSVWVFLEFTALTLPNVIRVVLPVSAFAASVYVAQRLTRDSEMVVMQAAGVSPWRLMGPVALFGGCVAVFLLVLMHVLMPAARVQLAERQAQIAENITARFLTAGEFLYPASGITLYIRSLTELGELRDVFLSDARGSTARVDYTAETAVLVPGPQGPKLVMIDGMVQVLDRATGRLSTTRFDDLTYDVGALIGPAGRGGDVREFSTPELIAPPRALLDQTGVTLGEVRYELATRFAHPALAVVTALIGFAAILVGGFSRLGLWRQVLGGVVALAVVQLAGNATTGLATSSPAYAGLAFVPVAVGLVLVWAMLFAAGGGLKRWRRRGSAGEGAA</sequence>
<evidence type="ECO:0000256" key="4">
    <source>
        <dbReference type="ARBA" id="ARBA00022989"/>
    </source>
</evidence>
<keyword evidence="4 6" id="KW-1133">Transmembrane helix</keyword>
<keyword evidence="2" id="KW-1003">Cell membrane</keyword>
<feature type="transmembrane region" description="Helical" evidence="6">
    <location>
        <begin position="337"/>
        <end position="359"/>
    </location>
</feature>
<feature type="transmembrane region" description="Helical" evidence="6">
    <location>
        <begin position="279"/>
        <end position="298"/>
    </location>
</feature>
<dbReference type="PANTHER" id="PTHR33529:SF6">
    <property type="entry name" value="YJGP_YJGQ FAMILY PERMEASE"/>
    <property type="match status" value="1"/>
</dbReference>
<feature type="transmembrane region" description="Helical" evidence="6">
    <location>
        <begin position="60"/>
        <end position="78"/>
    </location>
</feature>
<proteinExistence type="predicted"/>
<evidence type="ECO:0000256" key="6">
    <source>
        <dbReference type="SAM" id="Phobius"/>
    </source>
</evidence>
<name>A0A1H2XVE7_9RHOB</name>
<dbReference type="GO" id="GO:0015920">
    <property type="term" value="P:lipopolysaccharide transport"/>
    <property type="evidence" value="ECO:0007669"/>
    <property type="project" value="TreeGrafter"/>
</dbReference>
<dbReference type="Pfam" id="PF03739">
    <property type="entry name" value="LptF_LptG"/>
    <property type="match status" value="1"/>
</dbReference>
<dbReference type="GO" id="GO:0055085">
    <property type="term" value="P:transmembrane transport"/>
    <property type="evidence" value="ECO:0007669"/>
    <property type="project" value="InterPro"/>
</dbReference>
<evidence type="ECO:0000313" key="7">
    <source>
        <dbReference type="EMBL" id="SDW96548.1"/>
    </source>
</evidence>
<dbReference type="AlphaFoldDB" id="A0A1H2XVE7"/>
<evidence type="ECO:0000313" key="8">
    <source>
        <dbReference type="Proteomes" id="UP000198539"/>
    </source>
</evidence>
<dbReference type="EMBL" id="FNOM01000004">
    <property type="protein sequence ID" value="SDW96548.1"/>
    <property type="molecule type" value="Genomic_DNA"/>
</dbReference>
<dbReference type="InterPro" id="IPR030922">
    <property type="entry name" value="LptF"/>
</dbReference>
<dbReference type="RefSeq" id="WP_092887973.1">
    <property type="nucleotide sequence ID" value="NZ_CP061498.1"/>
</dbReference>
<dbReference type="NCBIfam" id="TIGR04407">
    <property type="entry name" value="LptF_YjgP"/>
    <property type="match status" value="1"/>
</dbReference>
<dbReference type="PANTHER" id="PTHR33529">
    <property type="entry name" value="SLR0882 PROTEIN-RELATED"/>
    <property type="match status" value="1"/>
</dbReference>
<dbReference type="GO" id="GO:0043190">
    <property type="term" value="C:ATP-binding cassette (ABC) transporter complex"/>
    <property type="evidence" value="ECO:0007669"/>
    <property type="project" value="InterPro"/>
</dbReference>
<dbReference type="OrthoDB" id="8477889at2"/>
<gene>
    <name evidence="7" type="ORF">SAMN04488238_104317</name>
</gene>
<evidence type="ECO:0000256" key="2">
    <source>
        <dbReference type="ARBA" id="ARBA00022475"/>
    </source>
</evidence>
<evidence type="ECO:0000256" key="1">
    <source>
        <dbReference type="ARBA" id="ARBA00004651"/>
    </source>
</evidence>
<feature type="transmembrane region" description="Helical" evidence="6">
    <location>
        <begin position="7"/>
        <end position="29"/>
    </location>
</feature>
<keyword evidence="8" id="KW-1185">Reference proteome</keyword>
<keyword evidence="3 6" id="KW-0812">Transmembrane</keyword>
<dbReference type="STRING" id="564137.SAMN04488238_104317"/>
<feature type="transmembrane region" description="Helical" evidence="6">
    <location>
        <begin position="99"/>
        <end position="122"/>
    </location>
</feature>
<keyword evidence="5 6" id="KW-0472">Membrane</keyword>
<reference evidence="7 8" key="1">
    <citation type="submission" date="2016-10" db="EMBL/GenBank/DDBJ databases">
        <authorList>
            <person name="de Groot N.N."/>
        </authorList>
    </citation>
    <scope>NUCLEOTIDE SEQUENCE [LARGE SCALE GENOMIC DNA]</scope>
    <source>
        <strain evidence="7 8">CGMCC 1.8894</strain>
    </source>
</reference>
<accession>A0A1H2XVE7</accession>
<evidence type="ECO:0000256" key="3">
    <source>
        <dbReference type="ARBA" id="ARBA00022692"/>
    </source>
</evidence>
<protein>
    <submittedName>
        <fullName evidence="7">Lipopolysaccharide export system permease protein</fullName>
    </submittedName>
</protein>
<dbReference type="InterPro" id="IPR005495">
    <property type="entry name" value="LptG/LptF_permease"/>
</dbReference>
<organism evidence="7 8">
    <name type="scientific">Roseicitreum antarcticum</name>
    <dbReference type="NCBI Taxonomy" id="564137"/>
    <lineage>
        <taxon>Bacteria</taxon>
        <taxon>Pseudomonadati</taxon>
        <taxon>Pseudomonadota</taxon>
        <taxon>Alphaproteobacteria</taxon>
        <taxon>Rhodobacterales</taxon>
        <taxon>Paracoccaceae</taxon>
        <taxon>Roseicitreum</taxon>
    </lineage>
</organism>
<dbReference type="Proteomes" id="UP000198539">
    <property type="component" value="Unassembled WGS sequence"/>
</dbReference>
<comment type="subcellular location">
    <subcellularLocation>
        <location evidence="1">Cell membrane</location>
        <topology evidence="1">Multi-pass membrane protein</topology>
    </subcellularLocation>
</comment>
<evidence type="ECO:0000256" key="5">
    <source>
        <dbReference type="ARBA" id="ARBA00023136"/>
    </source>
</evidence>
<feature type="transmembrane region" description="Helical" evidence="6">
    <location>
        <begin position="310"/>
        <end position="331"/>
    </location>
</feature>